<name>A0AAN0YP44_PARTM</name>
<dbReference type="AlphaFoldDB" id="A0AAN0YP44"/>
<organism evidence="1 2">
    <name type="scientific">Parageobacillus thermoglucosidasius</name>
    <name type="common">Geobacillus thermoglucosidasius</name>
    <dbReference type="NCBI Taxonomy" id="1426"/>
    <lineage>
        <taxon>Bacteria</taxon>
        <taxon>Bacillati</taxon>
        <taxon>Bacillota</taxon>
        <taxon>Bacilli</taxon>
        <taxon>Bacillales</taxon>
        <taxon>Anoxybacillaceae</taxon>
        <taxon>Parageobacillus</taxon>
    </lineage>
</organism>
<protein>
    <submittedName>
        <fullName evidence="1">Uncharacterized protein</fullName>
    </submittedName>
</protein>
<keyword evidence="2" id="KW-1185">Reference proteome</keyword>
<gene>
    <name evidence="1" type="ORF">BCV53_07745</name>
</gene>
<accession>A0AAN0YP44</accession>
<sequence>MQRINGQFDFYEFMEEWIVGMKKDRVAPSCFSCGFGYDSDRGMYIEDVEGIRGTRERKAGKPQTSTKALFCKGKWSEQAPLPAFLARGGWGLLIFSSKDIR</sequence>
<dbReference type="Proteomes" id="UP000093052">
    <property type="component" value="Chromosome"/>
</dbReference>
<evidence type="ECO:0000313" key="1">
    <source>
        <dbReference type="EMBL" id="ANZ29981.1"/>
    </source>
</evidence>
<dbReference type="KEGG" id="ptl:AOT13_07735"/>
<evidence type="ECO:0000313" key="2">
    <source>
        <dbReference type="Proteomes" id="UP000093052"/>
    </source>
</evidence>
<reference evidence="2" key="1">
    <citation type="journal article" date="2016" name="Genome Announc.">
        <title>Complete Genome Sequence of Geobacillus thermoglucosidasius NCIMB 11955, the Progenitor of a Bioethanol Production Strain.</title>
        <authorList>
            <person name="Sheng L."/>
            <person name="Zhang Y."/>
            <person name="Minton N.P."/>
        </authorList>
    </citation>
    <scope>NUCLEOTIDE SEQUENCE [LARGE SCALE GENOMIC DNA]</scope>
    <source>
        <strain evidence="2">NCIMB 11955</strain>
    </source>
</reference>
<proteinExistence type="predicted"/>
<dbReference type="EMBL" id="CP016622">
    <property type="protein sequence ID" value="ANZ29981.1"/>
    <property type="molecule type" value="Genomic_DNA"/>
</dbReference>